<protein>
    <submittedName>
        <fullName evidence="2">Uncharacterized protein</fullName>
    </submittedName>
</protein>
<sequence>MRALKAFAKFWYDFVVGDDWKTAVLVLLPLAAAALLLRLGDPADPVLAVVGGILVLAGFSLSMALEARRGRAGG</sequence>
<dbReference type="AlphaFoldDB" id="A0A1H8U386"/>
<gene>
    <name evidence="2" type="ORF">SAMN04489732_10326</name>
</gene>
<evidence type="ECO:0000313" key="2">
    <source>
        <dbReference type="EMBL" id="SEO97118.1"/>
    </source>
</evidence>
<accession>A0A1H8U386</accession>
<keyword evidence="1" id="KW-0472">Membrane</keyword>
<name>A0A1H8U386_9PSEU</name>
<keyword evidence="1" id="KW-1133">Transmembrane helix</keyword>
<feature type="transmembrane region" description="Helical" evidence="1">
    <location>
        <begin position="20"/>
        <end position="40"/>
    </location>
</feature>
<organism evidence="2 3">
    <name type="scientific">Amycolatopsis saalfeldensis</name>
    <dbReference type="NCBI Taxonomy" id="394193"/>
    <lineage>
        <taxon>Bacteria</taxon>
        <taxon>Bacillati</taxon>
        <taxon>Actinomycetota</taxon>
        <taxon>Actinomycetes</taxon>
        <taxon>Pseudonocardiales</taxon>
        <taxon>Pseudonocardiaceae</taxon>
        <taxon>Amycolatopsis</taxon>
    </lineage>
</organism>
<reference evidence="2 3" key="1">
    <citation type="submission" date="2016-10" db="EMBL/GenBank/DDBJ databases">
        <authorList>
            <person name="de Groot N.N."/>
        </authorList>
    </citation>
    <scope>NUCLEOTIDE SEQUENCE [LARGE SCALE GENOMIC DNA]</scope>
    <source>
        <strain evidence="2 3">DSM 44993</strain>
    </source>
</reference>
<dbReference type="EMBL" id="FOEF01000003">
    <property type="protein sequence ID" value="SEO97118.1"/>
    <property type="molecule type" value="Genomic_DNA"/>
</dbReference>
<dbReference type="RefSeq" id="WP_218156718.1">
    <property type="nucleotide sequence ID" value="NZ_FOEF01000003.1"/>
</dbReference>
<proteinExistence type="predicted"/>
<keyword evidence="1" id="KW-0812">Transmembrane</keyword>
<evidence type="ECO:0000313" key="3">
    <source>
        <dbReference type="Proteomes" id="UP000198582"/>
    </source>
</evidence>
<evidence type="ECO:0000256" key="1">
    <source>
        <dbReference type="SAM" id="Phobius"/>
    </source>
</evidence>
<dbReference type="Proteomes" id="UP000198582">
    <property type="component" value="Unassembled WGS sequence"/>
</dbReference>
<keyword evidence="3" id="KW-1185">Reference proteome</keyword>
<feature type="transmembrane region" description="Helical" evidence="1">
    <location>
        <begin position="46"/>
        <end position="65"/>
    </location>
</feature>
<dbReference type="STRING" id="394193.SAMN04489732_10326"/>